<dbReference type="Proteomes" id="UP000663865">
    <property type="component" value="Unassembled WGS sequence"/>
</dbReference>
<feature type="region of interest" description="Disordered" evidence="1">
    <location>
        <begin position="1"/>
        <end position="26"/>
    </location>
</feature>
<reference evidence="3" key="1">
    <citation type="submission" date="2021-02" db="EMBL/GenBank/DDBJ databases">
        <authorList>
            <person name="Nowell W R."/>
        </authorList>
    </citation>
    <scope>NUCLEOTIDE SEQUENCE</scope>
</reference>
<name>A0A821XFF4_9BILA</name>
<dbReference type="EMBL" id="CAJOBS010010827">
    <property type="protein sequence ID" value="CAF4942706.1"/>
    <property type="molecule type" value="Genomic_DNA"/>
</dbReference>
<gene>
    <name evidence="2" type="ORF">KIK155_LOCUS10599</name>
    <name evidence="3" type="ORF">TOA249_LOCUS33463</name>
</gene>
<evidence type="ECO:0000313" key="4">
    <source>
        <dbReference type="Proteomes" id="UP000663838"/>
    </source>
</evidence>
<accession>A0A821XFF4</accession>
<evidence type="ECO:0000256" key="1">
    <source>
        <dbReference type="SAM" id="MobiDB-lite"/>
    </source>
</evidence>
<sequence length="26" mass="2839">QTDSPNTMSKPTCEASHDYQFGGTVH</sequence>
<evidence type="ECO:0000313" key="2">
    <source>
        <dbReference type="EMBL" id="CAF3428357.1"/>
    </source>
</evidence>
<feature type="non-terminal residue" evidence="3">
    <location>
        <position position="1"/>
    </location>
</feature>
<dbReference type="EMBL" id="CAJNYV010001588">
    <property type="protein sequence ID" value="CAF3428357.1"/>
    <property type="molecule type" value="Genomic_DNA"/>
</dbReference>
<protein>
    <submittedName>
        <fullName evidence="3">Uncharacterized protein</fullName>
    </submittedName>
</protein>
<evidence type="ECO:0000313" key="3">
    <source>
        <dbReference type="EMBL" id="CAF4942706.1"/>
    </source>
</evidence>
<comment type="caution">
    <text evidence="3">The sequence shown here is derived from an EMBL/GenBank/DDBJ whole genome shotgun (WGS) entry which is preliminary data.</text>
</comment>
<feature type="compositionally biased region" description="Polar residues" evidence="1">
    <location>
        <begin position="1"/>
        <end position="10"/>
    </location>
</feature>
<proteinExistence type="predicted"/>
<dbReference type="Proteomes" id="UP000663838">
    <property type="component" value="Unassembled WGS sequence"/>
</dbReference>
<dbReference type="AlphaFoldDB" id="A0A821XFF4"/>
<organism evidence="3 4">
    <name type="scientific">Rotaria socialis</name>
    <dbReference type="NCBI Taxonomy" id="392032"/>
    <lineage>
        <taxon>Eukaryota</taxon>
        <taxon>Metazoa</taxon>
        <taxon>Spiralia</taxon>
        <taxon>Gnathifera</taxon>
        <taxon>Rotifera</taxon>
        <taxon>Eurotatoria</taxon>
        <taxon>Bdelloidea</taxon>
        <taxon>Philodinida</taxon>
        <taxon>Philodinidae</taxon>
        <taxon>Rotaria</taxon>
    </lineage>
</organism>